<reference evidence="10" key="1">
    <citation type="journal article" date="2021" name="Sci. Rep.">
        <title>Diploid genomic architecture of Nitzschia inconspicua, an elite biomass production diatom.</title>
        <authorList>
            <person name="Oliver A."/>
            <person name="Podell S."/>
            <person name="Pinowska A."/>
            <person name="Traller J.C."/>
            <person name="Smith S.R."/>
            <person name="McClure R."/>
            <person name="Beliaev A."/>
            <person name="Bohutskyi P."/>
            <person name="Hill E.A."/>
            <person name="Rabines A."/>
            <person name="Zheng H."/>
            <person name="Allen L.Z."/>
            <person name="Kuo A."/>
            <person name="Grigoriev I.V."/>
            <person name="Allen A.E."/>
            <person name="Hazlebeck D."/>
            <person name="Allen E.E."/>
        </authorList>
    </citation>
    <scope>NUCLEOTIDE SEQUENCE</scope>
    <source>
        <strain evidence="10">Hildebrandi</strain>
    </source>
</reference>
<dbReference type="GO" id="GO:0005789">
    <property type="term" value="C:endoplasmic reticulum membrane"/>
    <property type="evidence" value="ECO:0007669"/>
    <property type="project" value="TreeGrafter"/>
</dbReference>
<feature type="coiled-coil region" evidence="7">
    <location>
        <begin position="70"/>
        <end position="148"/>
    </location>
</feature>
<dbReference type="InterPro" id="IPR000727">
    <property type="entry name" value="T_SNARE_dom"/>
</dbReference>
<gene>
    <name evidence="10" type="ORF">IV203_004063</name>
</gene>
<dbReference type="GO" id="GO:0012507">
    <property type="term" value="C:ER to Golgi transport vesicle membrane"/>
    <property type="evidence" value="ECO:0007669"/>
    <property type="project" value="TreeGrafter"/>
</dbReference>
<keyword evidence="11" id="KW-1185">Reference proteome</keyword>
<dbReference type="AlphaFoldDB" id="A0A9K3L377"/>
<evidence type="ECO:0000259" key="9">
    <source>
        <dbReference type="SMART" id="SM00397"/>
    </source>
</evidence>
<dbReference type="CDD" id="cd15862">
    <property type="entry name" value="SNARE_Vti1"/>
    <property type="match status" value="1"/>
</dbReference>
<dbReference type="GO" id="GO:0005794">
    <property type="term" value="C:Golgi apparatus"/>
    <property type="evidence" value="ECO:0007669"/>
    <property type="project" value="TreeGrafter"/>
</dbReference>
<dbReference type="EMBL" id="JAGRRH010000016">
    <property type="protein sequence ID" value="KAG7354707.1"/>
    <property type="molecule type" value="Genomic_DNA"/>
</dbReference>
<keyword evidence="4" id="KW-0653">Protein transport</keyword>
<evidence type="ECO:0000256" key="5">
    <source>
        <dbReference type="ARBA" id="ARBA00022989"/>
    </source>
</evidence>
<dbReference type="SMART" id="SM00397">
    <property type="entry name" value="t_SNARE"/>
    <property type="match status" value="1"/>
</dbReference>
<reference evidence="10" key="2">
    <citation type="submission" date="2021-04" db="EMBL/GenBank/DDBJ databases">
        <authorList>
            <person name="Podell S."/>
        </authorList>
    </citation>
    <scope>NUCLEOTIDE SEQUENCE</scope>
    <source>
        <strain evidence="10">Hildebrandi</strain>
    </source>
</reference>
<comment type="subcellular location">
    <subcellularLocation>
        <location evidence="1">Membrane</location>
        <topology evidence="1">Single-pass type IV membrane protein</topology>
    </subcellularLocation>
</comment>
<protein>
    <submittedName>
        <fullName evidence="10">Vesicle transport v-SNARE protein</fullName>
    </submittedName>
</protein>
<keyword evidence="5 8" id="KW-1133">Transmembrane helix</keyword>
<evidence type="ECO:0000256" key="2">
    <source>
        <dbReference type="ARBA" id="ARBA00022448"/>
    </source>
</evidence>
<comment type="caution">
    <text evidence="10">The sequence shown here is derived from an EMBL/GenBank/DDBJ whole genome shotgun (WGS) entry which is preliminary data.</text>
</comment>
<dbReference type="Pfam" id="PF05008">
    <property type="entry name" value="V-SNARE"/>
    <property type="match status" value="1"/>
</dbReference>
<evidence type="ECO:0000256" key="6">
    <source>
        <dbReference type="ARBA" id="ARBA00023136"/>
    </source>
</evidence>
<keyword evidence="3 8" id="KW-0812">Transmembrane</keyword>
<dbReference type="GO" id="GO:0005484">
    <property type="term" value="F:SNAP receptor activity"/>
    <property type="evidence" value="ECO:0007669"/>
    <property type="project" value="TreeGrafter"/>
</dbReference>
<keyword evidence="7" id="KW-0175">Coiled coil</keyword>
<feature type="domain" description="T-SNARE coiled-coil homology" evidence="9">
    <location>
        <begin position="113"/>
        <end position="180"/>
    </location>
</feature>
<evidence type="ECO:0000256" key="3">
    <source>
        <dbReference type="ARBA" id="ARBA00022692"/>
    </source>
</evidence>
<evidence type="ECO:0000256" key="4">
    <source>
        <dbReference type="ARBA" id="ARBA00022927"/>
    </source>
</evidence>
<keyword evidence="2" id="KW-0813">Transport</keyword>
<organism evidence="10 11">
    <name type="scientific">Nitzschia inconspicua</name>
    <dbReference type="NCBI Taxonomy" id="303405"/>
    <lineage>
        <taxon>Eukaryota</taxon>
        <taxon>Sar</taxon>
        <taxon>Stramenopiles</taxon>
        <taxon>Ochrophyta</taxon>
        <taxon>Bacillariophyta</taxon>
        <taxon>Bacillariophyceae</taxon>
        <taxon>Bacillariophycidae</taxon>
        <taxon>Bacillariales</taxon>
        <taxon>Bacillariaceae</taxon>
        <taxon>Nitzschia</taxon>
    </lineage>
</organism>
<evidence type="ECO:0000256" key="8">
    <source>
        <dbReference type="SAM" id="Phobius"/>
    </source>
</evidence>
<dbReference type="Pfam" id="PF12352">
    <property type="entry name" value="V-SNARE_C"/>
    <property type="match status" value="1"/>
</dbReference>
<dbReference type="GO" id="GO:0006906">
    <property type="term" value="P:vesicle fusion"/>
    <property type="evidence" value="ECO:0007669"/>
    <property type="project" value="TreeGrafter"/>
</dbReference>
<dbReference type="GO" id="GO:0031201">
    <property type="term" value="C:SNARE complex"/>
    <property type="evidence" value="ECO:0007669"/>
    <property type="project" value="TreeGrafter"/>
</dbReference>
<dbReference type="OrthoDB" id="430637at2759"/>
<sequence length="210" mass="24181">MSQASLSFRRYDDEFKSLTKQIKTSLQDAEQYHDEETGEGKNVSNMLSECDELLQQMALEARSVPDAAEKRELLQQVRTYKSELQSLKDDYNKQSLMSSARGNTGNGNQHRERLLKQQEMLQNQNSQLESARRVLEETEQVALEIGEELSNNRATIESAHGRVRQVSSLTGRAKRVVASMNQRATQQKMLMYGLFISVIIVFFIFLKWLR</sequence>
<evidence type="ECO:0000256" key="1">
    <source>
        <dbReference type="ARBA" id="ARBA00004211"/>
    </source>
</evidence>
<dbReference type="GO" id="GO:0000149">
    <property type="term" value="F:SNARE binding"/>
    <property type="evidence" value="ECO:0007669"/>
    <property type="project" value="TreeGrafter"/>
</dbReference>
<evidence type="ECO:0000256" key="7">
    <source>
        <dbReference type="SAM" id="Coils"/>
    </source>
</evidence>
<dbReference type="PANTHER" id="PTHR21230">
    <property type="entry name" value="VESICLE TRANSPORT V-SNARE PROTEIN VTI1-RELATED"/>
    <property type="match status" value="1"/>
</dbReference>
<name>A0A9K3L377_9STRA</name>
<dbReference type="PANTHER" id="PTHR21230:SF84">
    <property type="entry name" value="VESICLE TRANSPORT V-SNARE N-TERMINAL DOMAIN-CONTAINING PROTEIN"/>
    <property type="match status" value="1"/>
</dbReference>
<feature type="transmembrane region" description="Helical" evidence="8">
    <location>
        <begin position="189"/>
        <end position="209"/>
    </location>
</feature>
<evidence type="ECO:0000313" key="11">
    <source>
        <dbReference type="Proteomes" id="UP000693970"/>
    </source>
</evidence>
<dbReference type="InterPro" id="IPR007705">
    <property type="entry name" value="Vesicle_trsprt_v-SNARE_N"/>
</dbReference>
<dbReference type="GO" id="GO:0031902">
    <property type="term" value="C:late endosome membrane"/>
    <property type="evidence" value="ECO:0007669"/>
    <property type="project" value="TreeGrafter"/>
</dbReference>
<proteinExistence type="predicted"/>
<accession>A0A9K3L377</accession>
<evidence type="ECO:0000313" key="10">
    <source>
        <dbReference type="EMBL" id="KAG7354707.1"/>
    </source>
</evidence>
<dbReference type="Proteomes" id="UP000693970">
    <property type="component" value="Unassembled WGS sequence"/>
</dbReference>
<keyword evidence="6 8" id="KW-0472">Membrane</keyword>
<dbReference type="GO" id="GO:0006886">
    <property type="term" value="P:intracellular protein transport"/>
    <property type="evidence" value="ECO:0007669"/>
    <property type="project" value="InterPro"/>
</dbReference>